<dbReference type="EMBL" id="OU963865">
    <property type="protein sequence ID" value="CAH0387927.1"/>
    <property type="molecule type" value="Genomic_DNA"/>
</dbReference>
<dbReference type="InterPro" id="IPR009060">
    <property type="entry name" value="UBA-like_sf"/>
</dbReference>
<keyword evidence="4" id="KW-0809">Transit peptide</keyword>
<keyword evidence="2 6" id="KW-0251">Elongation factor</keyword>
<dbReference type="HAMAP" id="MF_00050">
    <property type="entry name" value="EF_Ts"/>
    <property type="match status" value="1"/>
</dbReference>
<dbReference type="Pfam" id="PF25025">
    <property type="entry name" value="EF-Ts_N"/>
    <property type="match status" value="1"/>
</dbReference>
<dbReference type="KEGG" id="btab:109031316"/>
<comment type="subcellular location">
    <subcellularLocation>
        <location evidence="6">Mitochondrion</location>
    </subcellularLocation>
</comment>
<organism evidence="8 9">
    <name type="scientific">Bemisia tabaci</name>
    <name type="common">Sweetpotato whitefly</name>
    <name type="synonym">Aleurodes tabaci</name>
    <dbReference type="NCBI Taxonomy" id="7038"/>
    <lineage>
        <taxon>Eukaryota</taxon>
        <taxon>Metazoa</taxon>
        <taxon>Ecdysozoa</taxon>
        <taxon>Arthropoda</taxon>
        <taxon>Hexapoda</taxon>
        <taxon>Insecta</taxon>
        <taxon>Pterygota</taxon>
        <taxon>Neoptera</taxon>
        <taxon>Paraneoptera</taxon>
        <taxon>Hemiptera</taxon>
        <taxon>Sternorrhyncha</taxon>
        <taxon>Aleyrodoidea</taxon>
        <taxon>Aleyrodidae</taxon>
        <taxon>Aleyrodinae</taxon>
        <taxon>Bemisia</taxon>
    </lineage>
</organism>
<dbReference type="InterPro" id="IPR036402">
    <property type="entry name" value="EF-Ts_dimer_sf"/>
</dbReference>
<dbReference type="Gene3D" id="3.30.479.20">
    <property type="entry name" value="Elongation factor Ts, dimerisation domain"/>
    <property type="match status" value="2"/>
</dbReference>
<evidence type="ECO:0000313" key="8">
    <source>
        <dbReference type="EMBL" id="CAH0387927.1"/>
    </source>
</evidence>
<evidence type="ECO:0000256" key="3">
    <source>
        <dbReference type="ARBA" id="ARBA00022917"/>
    </source>
</evidence>
<dbReference type="SUPFAM" id="SSF46934">
    <property type="entry name" value="UBA-like"/>
    <property type="match status" value="1"/>
</dbReference>
<keyword evidence="3 6" id="KW-0648">Protein biosynthesis</keyword>
<dbReference type="Gene3D" id="1.10.8.10">
    <property type="entry name" value="DNA helicase RuvA subunit, C-terminal domain"/>
    <property type="match status" value="1"/>
</dbReference>
<sequence>MLGTQLARLFHSTNCNLSASKSALAELRKKTGYTFANCKKALETNNNDLAQAEKWLQEQAQALGWAKASKLQGRAASQGLLGVSVDNNHASVVEVNCETDFVAKNGTFKSFVELVTSSCLQLSKQQKNFSNSIAKTILGNEQLKNSPCSDGKSLGDHTALAIGSVGENVILSRALCLSVDGDLKLAGHVHPPSEKTSYPLLGRFAAVVVYKANPHTEITEKVGKQLCQHIIGMNPSAVGNPETDKPAEDADSEKNLIFQQFLINSDVTVQELLQEHNMTVVDFCRLECAEEFENQEKSAAQQAG</sequence>
<name>A0A9P0ACX8_BEMTA</name>
<dbReference type="AlphaFoldDB" id="A0A9P0ACX8"/>
<dbReference type="InterPro" id="IPR001816">
    <property type="entry name" value="Transl_elong_EFTs/EF1B"/>
</dbReference>
<feature type="domain" description="Translation elongation factor EFTs/EF1B dimerisation" evidence="7">
    <location>
        <begin position="90"/>
        <end position="244"/>
    </location>
</feature>
<gene>
    <name evidence="8" type="ORF">BEMITA_LOCUS6884</name>
</gene>
<evidence type="ECO:0000256" key="1">
    <source>
        <dbReference type="ARBA" id="ARBA00005532"/>
    </source>
</evidence>
<dbReference type="CDD" id="cd14275">
    <property type="entry name" value="UBA_EF-Ts"/>
    <property type="match status" value="1"/>
</dbReference>
<evidence type="ECO:0000256" key="6">
    <source>
        <dbReference type="HAMAP-Rule" id="MF_03135"/>
    </source>
</evidence>
<dbReference type="GO" id="GO:0005739">
    <property type="term" value="C:mitochondrion"/>
    <property type="evidence" value="ECO:0007669"/>
    <property type="project" value="UniProtKB-SubCell"/>
</dbReference>
<comment type="function">
    <text evidence="6">Associates with the EF-Tu.GDP complex and induces the exchange of GDP to GTP. It remains bound to the aminoacyl-tRNA.EF-Tu.GTP complex up to the GTP hydrolysis stage on the ribosome.</text>
</comment>
<keyword evidence="9" id="KW-1185">Reference proteome</keyword>
<dbReference type="SUPFAM" id="SSF54713">
    <property type="entry name" value="Elongation factor Ts (EF-Ts), dimerisation domain"/>
    <property type="match status" value="1"/>
</dbReference>
<protein>
    <recommendedName>
        <fullName evidence="6">Elongation factor Ts, mitochondrial</fullName>
        <shortName evidence="6">EF-Ts</shortName>
        <shortName evidence="6">EF-TsMt</shortName>
    </recommendedName>
</protein>
<dbReference type="GO" id="GO:0003746">
    <property type="term" value="F:translation elongation factor activity"/>
    <property type="evidence" value="ECO:0007669"/>
    <property type="project" value="UniProtKB-UniRule"/>
</dbReference>
<proteinExistence type="inferred from homology"/>
<dbReference type="FunFam" id="1.10.8.10:FF:000031">
    <property type="entry name" value="Elongation factor Ts, mitochondrial"/>
    <property type="match status" value="1"/>
</dbReference>
<evidence type="ECO:0000256" key="4">
    <source>
        <dbReference type="ARBA" id="ARBA00022946"/>
    </source>
</evidence>
<keyword evidence="5 6" id="KW-0496">Mitochondrion</keyword>
<evidence type="ECO:0000313" key="9">
    <source>
        <dbReference type="Proteomes" id="UP001152759"/>
    </source>
</evidence>
<dbReference type="InterPro" id="IPR014039">
    <property type="entry name" value="Transl_elong_EFTs/EF1B_dimer"/>
</dbReference>
<evidence type="ECO:0000259" key="7">
    <source>
        <dbReference type="Pfam" id="PF00889"/>
    </source>
</evidence>
<accession>A0A9P0ACX8</accession>
<dbReference type="GO" id="GO:0070125">
    <property type="term" value="P:mitochondrial translational elongation"/>
    <property type="evidence" value="ECO:0007669"/>
    <property type="project" value="TreeGrafter"/>
</dbReference>
<dbReference type="PANTHER" id="PTHR11741:SF0">
    <property type="entry name" value="ELONGATION FACTOR TS, MITOCHONDRIAL"/>
    <property type="match status" value="1"/>
</dbReference>
<dbReference type="InterPro" id="IPR018101">
    <property type="entry name" value="Transl_elong_Ts_CS"/>
</dbReference>
<reference evidence="8" key="1">
    <citation type="submission" date="2021-12" db="EMBL/GenBank/DDBJ databases">
        <authorList>
            <person name="King R."/>
        </authorList>
    </citation>
    <scope>NUCLEOTIDE SEQUENCE</scope>
</reference>
<dbReference type="PROSITE" id="PS01127">
    <property type="entry name" value="EF_TS_2"/>
    <property type="match status" value="1"/>
</dbReference>
<comment type="similarity">
    <text evidence="1 6">Belongs to the EF-Ts family.</text>
</comment>
<evidence type="ECO:0000256" key="5">
    <source>
        <dbReference type="ARBA" id="ARBA00023128"/>
    </source>
</evidence>
<dbReference type="PANTHER" id="PTHR11741">
    <property type="entry name" value="ELONGATION FACTOR TS"/>
    <property type="match status" value="1"/>
</dbReference>
<dbReference type="Pfam" id="PF00889">
    <property type="entry name" value="EF_TS"/>
    <property type="match status" value="1"/>
</dbReference>
<evidence type="ECO:0000256" key="2">
    <source>
        <dbReference type="ARBA" id="ARBA00022768"/>
    </source>
</evidence>
<dbReference type="Proteomes" id="UP001152759">
    <property type="component" value="Chromosome 4"/>
</dbReference>